<sequence>MQFKGLLTSALFFTLIAPVAFAGRGRVSFYEDRPTKSSPGSCGSNYIYDYYIALNKEQYQESLCGKCVKIVYNNKYLVGRLIDRCPGCGYGGLDISPSMFEHFENKKEGIFTADWEYVSCDNYGKKGTCSGSNCGMSSSSNSKATTTTSKKTTTTTAAATSKPVTSSAPKPITTNVNASSTGKTIPTTPSNVNQQPNNASSAAANSTANATTVTINQKATETPNSTVTNNNNNGNVSGNGNGNDNKNKKVEIAGVSEETNDDSSTSYVLPLTGALMVSGAAGVGLVYFSRNKQENIQGLKQKFPEAFKNIKRSLTKGSSIRRKVTRTYTKKRSQFEDDNDANNNSTTTTSNPNEMDISETRININ</sequence>
<dbReference type="PANTHER" id="PTHR31836">
    <property type="match status" value="1"/>
</dbReference>
<dbReference type="OrthoDB" id="2136072at2759"/>
<dbReference type="InterPro" id="IPR036908">
    <property type="entry name" value="RlpA-like_sf"/>
</dbReference>
<dbReference type="SUPFAM" id="SSF50685">
    <property type="entry name" value="Barwin-like endoglucanases"/>
    <property type="match status" value="1"/>
</dbReference>
<feature type="chain" id="PRO_5012982859" description="Barwin domain-containing protein" evidence="3">
    <location>
        <begin position="23"/>
        <end position="365"/>
    </location>
</feature>
<evidence type="ECO:0000256" key="1">
    <source>
        <dbReference type="ARBA" id="ARBA00022729"/>
    </source>
</evidence>
<feature type="domain" description="Barwin" evidence="4">
    <location>
        <begin position="36"/>
        <end position="110"/>
    </location>
</feature>
<dbReference type="InterPro" id="IPR051477">
    <property type="entry name" value="Expansin_CellWall"/>
</dbReference>
<evidence type="ECO:0000313" key="6">
    <source>
        <dbReference type="Proteomes" id="UP000193920"/>
    </source>
</evidence>
<dbReference type="Gene3D" id="2.40.40.10">
    <property type="entry name" value="RlpA-like domain"/>
    <property type="match status" value="1"/>
</dbReference>
<accession>A0A1Y2ENZ7</accession>
<dbReference type="Pfam" id="PF00967">
    <property type="entry name" value="Barwin"/>
    <property type="match status" value="1"/>
</dbReference>
<feature type="compositionally biased region" description="Low complexity" evidence="2">
    <location>
        <begin position="342"/>
        <end position="351"/>
    </location>
</feature>
<proteinExistence type="predicted"/>
<keyword evidence="6" id="KW-1185">Reference proteome</keyword>
<feature type="compositionally biased region" description="Low complexity" evidence="2">
    <location>
        <begin position="224"/>
        <end position="244"/>
    </location>
</feature>
<gene>
    <name evidence="5" type="ORF">LY90DRAFT_699656</name>
</gene>
<evidence type="ECO:0000256" key="2">
    <source>
        <dbReference type="SAM" id="MobiDB-lite"/>
    </source>
</evidence>
<dbReference type="EMBL" id="MCOG01000034">
    <property type="protein sequence ID" value="ORY73303.1"/>
    <property type="molecule type" value="Genomic_DNA"/>
</dbReference>
<evidence type="ECO:0000259" key="4">
    <source>
        <dbReference type="Pfam" id="PF00967"/>
    </source>
</evidence>
<dbReference type="STRING" id="1754190.A0A1Y2ENZ7"/>
<comment type="caution">
    <text evidence="5">The sequence shown here is derived from an EMBL/GenBank/DDBJ whole genome shotgun (WGS) entry which is preliminary data.</text>
</comment>
<keyword evidence="1 3" id="KW-0732">Signal</keyword>
<dbReference type="AlphaFoldDB" id="A0A1Y2ENZ7"/>
<evidence type="ECO:0000256" key="3">
    <source>
        <dbReference type="SAM" id="SignalP"/>
    </source>
</evidence>
<organism evidence="5 6">
    <name type="scientific">Neocallimastix californiae</name>
    <dbReference type="NCBI Taxonomy" id="1754190"/>
    <lineage>
        <taxon>Eukaryota</taxon>
        <taxon>Fungi</taxon>
        <taxon>Fungi incertae sedis</taxon>
        <taxon>Chytridiomycota</taxon>
        <taxon>Chytridiomycota incertae sedis</taxon>
        <taxon>Neocallimastigomycetes</taxon>
        <taxon>Neocallimastigales</taxon>
        <taxon>Neocallimastigaceae</taxon>
        <taxon>Neocallimastix</taxon>
    </lineage>
</organism>
<feature type="compositionally biased region" description="Low complexity" evidence="2">
    <location>
        <begin position="189"/>
        <end position="214"/>
    </location>
</feature>
<reference evidence="5 6" key="1">
    <citation type="submission" date="2016-08" db="EMBL/GenBank/DDBJ databases">
        <title>A Parts List for Fungal Cellulosomes Revealed by Comparative Genomics.</title>
        <authorList>
            <consortium name="DOE Joint Genome Institute"/>
            <person name="Haitjema C.H."/>
            <person name="Gilmore S.P."/>
            <person name="Henske J.K."/>
            <person name="Solomon K.V."/>
            <person name="De Groot R."/>
            <person name="Kuo A."/>
            <person name="Mondo S.J."/>
            <person name="Salamov A.A."/>
            <person name="Labutti K."/>
            <person name="Zhao Z."/>
            <person name="Chiniquy J."/>
            <person name="Barry K."/>
            <person name="Brewer H.M."/>
            <person name="Purvine S.O."/>
            <person name="Wright A.T."/>
            <person name="Boxma B."/>
            <person name="Van Alen T."/>
            <person name="Hackstein J.H."/>
            <person name="Baker S.E."/>
            <person name="Grigoriev I.V."/>
            <person name="O'Malley M.A."/>
        </authorList>
    </citation>
    <scope>NUCLEOTIDE SEQUENCE [LARGE SCALE GENOMIC DNA]</scope>
    <source>
        <strain evidence="5 6">G1</strain>
    </source>
</reference>
<feature type="signal peptide" evidence="3">
    <location>
        <begin position="1"/>
        <end position="22"/>
    </location>
</feature>
<dbReference type="PANTHER" id="PTHR31836:SF28">
    <property type="entry name" value="SRCR DOMAIN-CONTAINING PROTEIN-RELATED"/>
    <property type="match status" value="1"/>
</dbReference>
<name>A0A1Y2ENZ7_9FUNG</name>
<dbReference type="InterPro" id="IPR001153">
    <property type="entry name" value="Barwin_dom"/>
</dbReference>
<protein>
    <recommendedName>
        <fullName evidence="4">Barwin domain-containing protein</fullName>
    </recommendedName>
</protein>
<feature type="compositionally biased region" description="Polar residues" evidence="2">
    <location>
        <begin position="172"/>
        <end position="188"/>
    </location>
</feature>
<dbReference type="Proteomes" id="UP000193920">
    <property type="component" value="Unassembled WGS sequence"/>
</dbReference>
<feature type="region of interest" description="Disordered" evidence="2">
    <location>
        <begin position="325"/>
        <end position="365"/>
    </location>
</feature>
<feature type="region of interest" description="Disordered" evidence="2">
    <location>
        <begin position="132"/>
        <end position="247"/>
    </location>
</feature>
<dbReference type="GO" id="GO:0050832">
    <property type="term" value="P:defense response to fungus"/>
    <property type="evidence" value="ECO:0007669"/>
    <property type="project" value="InterPro"/>
</dbReference>
<dbReference type="CDD" id="cd22191">
    <property type="entry name" value="DPBB_RlpA_EXP_N-like"/>
    <property type="match status" value="1"/>
</dbReference>
<dbReference type="GO" id="GO:0042742">
    <property type="term" value="P:defense response to bacterium"/>
    <property type="evidence" value="ECO:0007669"/>
    <property type="project" value="InterPro"/>
</dbReference>
<feature type="compositionally biased region" description="Low complexity" evidence="2">
    <location>
        <begin position="132"/>
        <end position="168"/>
    </location>
</feature>
<evidence type="ECO:0000313" key="5">
    <source>
        <dbReference type="EMBL" id="ORY73303.1"/>
    </source>
</evidence>